<feature type="region of interest" description="Disordered" evidence="10">
    <location>
        <begin position="1"/>
        <end position="53"/>
    </location>
</feature>
<dbReference type="GO" id="GO:0045211">
    <property type="term" value="C:postsynaptic membrane"/>
    <property type="evidence" value="ECO:0007669"/>
    <property type="project" value="TreeGrafter"/>
</dbReference>
<sequence>MGVGPGHQPEEDEPNAPQPEEHEPNAPQPEEDEPNPPQPEEDEQNEPNQMSSLPFPLTKSLIHLVRCLVAGATNAKSAARMNAFGNPCIVQPRRHRLKSVYWEYWKAMLCIWFVERKAFVEALRRGLHVNAKGFQVLGRILLRGPRVKGSLNQLSLHGSSLQEVQDMLRQVGYKNSRRYPSEGRRPLKLKTSIARRMDEMMPRFNQTVFAYEGPLRARANTAAERESLPPQSSTPLRDLYGAAGTPAAAKRREAWFTDRAVPVNRRTVLPSPSLERRFPSPSLERRFPSPSLERRFPSPSLERRFPSPSLERRFPSLSLEPCVYCVKGHQISVPDVDSYIDVPRSRTPIITIKGQPAPSFSFEDFRMGISMFPELTITVSEEGANELNGANEENWKNGEPASSISHTLDSCRIQVSPPLDPDFETVVLPDDLLASLGNGLRSELAADHIAVAGVEKVYSYEQVLRQIKYFNKEPSLYVDRKFVLVCSEMNRRFVSNEYTQTLKVKHPTPKPEPLPPADLPQASAQAQQMPEIQVAHAQIDRSHHAELSPPKLYVGKRTNTSALAGAAGHTVTVIIVVCVGFLLFIVVLGVIRVKSTHRRGGVHEAIADTEMAWDDSALNITVNPMEGPDKAVWDEIDPTE</sequence>
<feature type="region of interest" description="Disordered" evidence="10">
    <location>
        <begin position="504"/>
        <end position="525"/>
    </location>
</feature>
<organism evidence="12">
    <name type="scientific">Cyprideis torosa</name>
    <dbReference type="NCBI Taxonomy" id="163714"/>
    <lineage>
        <taxon>Eukaryota</taxon>
        <taxon>Metazoa</taxon>
        <taxon>Ecdysozoa</taxon>
        <taxon>Arthropoda</taxon>
        <taxon>Crustacea</taxon>
        <taxon>Oligostraca</taxon>
        <taxon>Ostracoda</taxon>
        <taxon>Podocopa</taxon>
        <taxon>Podocopida</taxon>
        <taxon>Cytherocopina</taxon>
        <taxon>Cytheroidea</taxon>
        <taxon>Cytherideidae</taxon>
        <taxon>Cyprideis</taxon>
    </lineage>
</organism>
<comment type="subcellular location">
    <subcellularLocation>
        <location evidence="1">Membrane</location>
        <topology evidence="1">Single-pass type I membrane protein</topology>
    </subcellularLocation>
</comment>
<evidence type="ECO:0000256" key="2">
    <source>
        <dbReference type="ARBA" id="ARBA00022692"/>
    </source>
</evidence>
<keyword evidence="4" id="KW-0677">Repeat</keyword>
<evidence type="ECO:0000256" key="6">
    <source>
        <dbReference type="ARBA" id="ARBA00022889"/>
    </source>
</evidence>
<keyword evidence="2 11" id="KW-0812">Transmembrane</keyword>
<evidence type="ECO:0000256" key="1">
    <source>
        <dbReference type="ARBA" id="ARBA00004479"/>
    </source>
</evidence>
<evidence type="ECO:0000256" key="4">
    <source>
        <dbReference type="ARBA" id="ARBA00022737"/>
    </source>
</evidence>
<dbReference type="GO" id="GO:0007155">
    <property type="term" value="P:cell adhesion"/>
    <property type="evidence" value="ECO:0007669"/>
    <property type="project" value="UniProtKB-KW"/>
</dbReference>
<evidence type="ECO:0000256" key="5">
    <source>
        <dbReference type="ARBA" id="ARBA00022837"/>
    </source>
</evidence>
<keyword evidence="7 11" id="KW-1133">Transmembrane helix</keyword>
<name>A0A7R8W9K9_9CRUS</name>
<keyword evidence="8 11" id="KW-0472">Membrane</keyword>
<reference evidence="12" key="1">
    <citation type="submission" date="2020-11" db="EMBL/GenBank/DDBJ databases">
        <authorList>
            <person name="Tran Van P."/>
        </authorList>
    </citation>
    <scope>NUCLEOTIDE SEQUENCE</scope>
</reference>
<dbReference type="AlphaFoldDB" id="A0A7R8W9K9"/>
<dbReference type="GO" id="GO:0050806">
    <property type="term" value="P:positive regulation of synaptic transmission"/>
    <property type="evidence" value="ECO:0007669"/>
    <property type="project" value="TreeGrafter"/>
</dbReference>
<feature type="transmembrane region" description="Helical" evidence="11">
    <location>
        <begin position="566"/>
        <end position="591"/>
    </location>
</feature>
<dbReference type="Pfam" id="PF19699">
    <property type="entry name" value="CLSTN_C"/>
    <property type="match status" value="1"/>
</dbReference>
<gene>
    <name evidence="12" type="ORF">CTOB1V02_LOCUS5419</name>
</gene>
<accession>A0A7R8W9K9</accession>
<dbReference type="PANTHER" id="PTHR14139">
    <property type="entry name" value="CALSYNTENIN"/>
    <property type="match status" value="1"/>
</dbReference>
<evidence type="ECO:0000256" key="3">
    <source>
        <dbReference type="ARBA" id="ARBA00022729"/>
    </source>
</evidence>
<proteinExistence type="predicted"/>
<feature type="compositionally biased region" description="Basic and acidic residues" evidence="10">
    <location>
        <begin position="274"/>
        <end position="307"/>
    </location>
</feature>
<keyword evidence="3" id="KW-0732">Signal</keyword>
<evidence type="ECO:0000256" key="8">
    <source>
        <dbReference type="ARBA" id="ARBA00023136"/>
    </source>
</evidence>
<dbReference type="PANTHER" id="PTHR14139:SF2">
    <property type="entry name" value="CALSYNTENIN-1"/>
    <property type="match status" value="1"/>
</dbReference>
<evidence type="ECO:0000313" key="12">
    <source>
        <dbReference type="EMBL" id="CAD7227514.1"/>
    </source>
</evidence>
<feature type="region of interest" description="Disordered" evidence="10">
    <location>
        <begin position="271"/>
        <end position="307"/>
    </location>
</feature>
<keyword evidence="5" id="KW-0106">Calcium</keyword>
<protein>
    <submittedName>
        <fullName evidence="12">Uncharacterized protein</fullName>
    </submittedName>
</protein>
<keyword evidence="9" id="KW-0325">Glycoprotein</keyword>
<feature type="compositionally biased region" description="Acidic residues" evidence="10">
    <location>
        <begin position="29"/>
        <end position="45"/>
    </location>
</feature>
<dbReference type="OrthoDB" id="10012272at2759"/>
<evidence type="ECO:0000256" key="11">
    <source>
        <dbReference type="SAM" id="Phobius"/>
    </source>
</evidence>
<keyword evidence="6" id="KW-0130">Cell adhesion</keyword>
<evidence type="ECO:0000256" key="9">
    <source>
        <dbReference type="ARBA" id="ARBA00023180"/>
    </source>
</evidence>
<dbReference type="GO" id="GO:0051965">
    <property type="term" value="P:positive regulation of synapse assembly"/>
    <property type="evidence" value="ECO:0007669"/>
    <property type="project" value="TreeGrafter"/>
</dbReference>
<dbReference type="GO" id="GO:0009986">
    <property type="term" value="C:cell surface"/>
    <property type="evidence" value="ECO:0007669"/>
    <property type="project" value="TreeGrafter"/>
</dbReference>
<evidence type="ECO:0000256" key="10">
    <source>
        <dbReference type="SAM" id="MobiDB-lite"/>
    </source>
</evidence>
<dbReference type="InterPro" id="IPR045588">
    <property type="entry name" value="CLSTN_C"/>
</dbReference>
<feature type="region of interest" description="Disordered" evidence="10">
    <location>
        <begin position="221"/>
        <end position="240"/>
    </location>
</feature>
<dbReference type="EMBL" id="OB661168">
    <property type="protein sequence ID" value="CAD7227514.1"/>
    <property type="molecule type" value="Genomic_DNA"/>
</dbReference>
<evidence type="ECO:0000256" key="7">
    <source>
        <dbReference type="ARBA" id="ARBA00022989"/>
    </source>
</evidence>